<evidence type="ECO:0000256" key="8">
    <source>
        <dbReference type="ARBA" id="ARBA00051245"/>
    </source>
</evidence>
<feature type="transmembrane region" description="Helical" evidence="10">
    <location>
        <begin position="43"/>
        <end position="62"/>
    </location>
</feature>
<evidence type="ECO:0000256" key="4">
    <source>
        <dbReference type="ARBA" id="ARBA00022741"/>
    </source>
</evidence>
<dbReference type="InterPro" id="IPR025669">
    <property type="entry name" value="AAA_dom"/>
</dbReference>
<dbReference type="InterPro" id="IPR027417">
    <property type="entry name" value="P-loop_NTPase"/>
</dbReference>
<dbReference type="InterPro" id="IPR005702">
    <property type="entry name" value="Wzc-like_C"/>
</dbReference>
<keyword evidence="3" id="KW-0808">Transferase</keyword>
<protein>
    <recommendedName>
        <fullName evidence="2">non-specific protein-tyrosine kinase</fullName>
        <ecNumber evidence="2">2.7.10.2</ecNumber>
    </recommendedName>
</protein>
<dbReference type="SUPFAM" id="SSF52540">
    <property type="entry name" value="P-loop containing nucleoside triphosphate hydrolases"/>
    <property type="match status" value="1"/>
</dbReference>
<dbReference type="EC" id="2.7.10.2" evidence="2"/>
<comment type="caution">
    <text evidence="13">The sequence shown here is derived from an EMBL/GenBank/DDBJ whole genome shotgun (WGS) entry which is preliminary data.</text>
</comment>
<comment type="catalytic activity">
    <reaction evidence="8">
        <text>L-tyrosyl-[protein] + ATP = O-phospho-L-tyrosyl-[protein] + ADP + H(+)</text>
        <dbReference type="Rhea" id="RHEA:10596"/>
        <dbReference type="Rhea" id="RHEA-COMP:10136"/>
        <dbReference type="Rhea" id="RHEA-COMP:20101"/>
        <dbReference type="ChEBI" id="CHEBI:15378"/>
        <dbReference type="ChEBI" id="CHEBI:30616"/>
        <dbReference type="ChEBI" id="CHEBI:46858"/>
        <dbReference type="ChEBI" id="CHEBI:61978"/>
        <dbReference type="ChEBI" id="CHEBI:456216"/>
        <dbReference type="EC" id="2.7.10.2"/>
    </reaction>
</comment>
<evidence type="ECO:0000313" key="14">
    <source>
        <dbReference type="Proteomes" id="UP000292781"/>
    </source>
</evidence>
<evidence type="ECO:0000256" key="6">
    <source>
        <dbReference type="ARBA" id="ARBA00022840"/>
    </source>
</evidence>
<evidence type="ECO:0000256" key="1">
    <source>
        <dbReference type="ARBA" id="ARBA00007316"/>
    </source>
</evidence>
<keyword evidence="4" id="KW-0547">Nucleotide-binding</keyword>
<feature type="coiled-coil region" evidence="9">
    <location>
        <begin position="237"/>
        <end position="300"/>
    </location>
</feature>
<dbReference type="PANTHER" id="PTHR32309">
    <property type="entry name" value="TYROSINE-PROTEIN KINASE"/>
    <property type="match status" value="1"/>
</dbReference>
<name>A0A4Q9VEE9_9HYPH</name>
<reference evidence="13 14" key="1">
    <citation type="submission" date="2019-02" db="EMBL/GenBank/DDBJ databases">
        <title>Siculibacillus lacustris gen. nov., sp. nov., a new rosette-forming bacterium isolated from a freshwater crater lake (Lake St. Ana, Romania).</title>
        <authorList>
            <person name="Felfoldi T."/>
            <person name="Marton Z."/>
            <person name="Szabo A."/>
            <person name="Mentes A."/>
            <person name="Boka K."/>
            <person name="Marialigeti K."/>
            <person name="Mathe I."/>
            <person name="Koncz M."/>
            <person name="Schumann P."/>
            <person name="Toth E."/>
        </authorList>
    </citation>
    <scope>NUCLEOTIDE SEQUENCE [LARGE SCALE GENOMIC DNA]</scope>
    <source>
        <strain evidence="13 14">SA-279</strain>
    </source>
</reference>
<dbReference type="EMBL" id="SJFN01000069">
    <property type="protein sequence ID" value="TBW32160.1"/>
    <property type="molecule type" value="Genomic_DNA"/>
</dbReference>
<feature type="domain" description="AAA" evidence="11">
    <location>
        <begin position="584"/>
        <end position="698"/>
    </location>
</feature>
<dbReference type="InterPro" id="IPR050445">
    <property type="entry name" value="Bact_polysacc_biosynth/exp"/>
</dbReference>
<dbReference type="PANTHER" id="PTHR32309:SF13">
    <property type="entry name" value="FERRIC ENTEROBACTIN TRANSPORT PROTEIN FEPE"/>
    <property type="match status" value="1"/>
</dbReference>
<keyword evidence="14" id="KW-1185">Reference proteome</keyword>
<evidence type="ECO:0000256" key="2">
    <source>
        <dbReference type="ARBA" id="ARBA00011903"/>
    </source>
</evidence>
<dbReference type="Gene3D" id="3.40.50.300">
    <property type="entry name" value="P-loop containing nucleotide triphosphate hydrolases"/>
    <property type="match status" value="1"/>
</dbReference>
<keyword evidence="7" id="KW-0829">Tyrosine-protein kinase</keyword>
<keyword evidence="10" id="KW-0472">Membrane</keyword>
<accession>A0A4Q9VEE9</accession>
<dbReference type="OrthoDB" id="230260at2"/>
<keyword evidence="6" id="KW-0067">ATP-binding</keyword>
<evidence type="ECO:0000256" key="9">
    <source>
        <dbReference type="SAM" id="Coils"/>
    </source>
</evidence>
<evidence type="ECO:0000256" key="10">
    <source>
        <dbReference type="SAM" id="Phobius"/>
    </source>
</evidence>
<keyword evidence="10" id="KW-1133">Transmembrane helix</keyword>
<keyword evidence="10" id="KW-0812">Transmembrane</keyword>
<evidence type="ECO:0000259" key="12">
    <source>
        <dbReference type="Pfam" id="PF13807"/>
    </source>
</evidence>
<proteinExistence type="inferred from homology"/>
<dbReference type="AlphaFoldDB" id="A0A4Q9VEE9"/>
<dbReference type="Pfam" id="PF13614">
    <property type="entry name" value="AAA_31"/>
    <property type="match status" value="1"/>
</dbReference>
<sequence length="730" mass="80107">MSMNAENSTSDFTRDGSFHPVAERAQEGLQTILQAANRQKKSIGISVAVCFALGIGYLALAVPRYTATASLLIDAKQVGMTATSAFEGALAFDTGAVDSQVLVLMSDKLAGAVVDRLQLTTNLGFVNPPRSVFGATFSWVSNQVDGALRWLGIADPTPRYEDLPPELQKLVVVEQLKYYLKVTRNARTYVLTIEYTDADRMLARTIASTYASSYLEEQLESKFDATRRASLWLDDRIREVKAKANAADQAVQAFRARNNLTEASGRLISEQNLTDANTQLAVAKNDLASAQAKYERLKQIVDAKEYTAAVVDSLTNPNIAQLRSKYLLSAKQNADITAKLGPQHLQAQNARQEMLQYEHLIFEEIVRLLQSYQSDVQIAADRVANFERSIERMRTANLADSDAMAKLRALEQEATTYNTLYAGYLQKAQDMLQQQSFPITDARIITEAAIPLLPSSPKKLLVLLGSLFLGGLVGGGVAALREFRERGFRTSTQVREELGLDFIAYVPELPKDTFKLHPEAHAEGKGSRSARVVRPANPGLEVVLDDPLSRYAESMRALKIATDFRFGVKRPLVLGFVSMFPNEGKSTAAKNYASLIAAQGERVLLVDGDLRNPQLTRDLTPQATLGFVDLLQSKEKALSDVVHIEERSKLVFLPGATHKRIAASSDALGSQAMIDLVQKAATAFDLIIIDLPPIGAVIDAVAASRFIDGYYLVVEWGKTPRSAVRDMLIA</sequence>
<evidence type="ECO:0000256" key="3">
    <source>
        <dbReference type="ARBA" id="ARBA00022679"/>
    </source>
</evidence>
<dbReference type="Pfam" id="PF13807">
    <property type="entry name" value="GNVR"/>
    <property type="match status" value="1"/>
</dbReference>
<comment type="similarity">
    <text evidence="1">Belongs to the CpsD/CapB family.</text>
</comment>
<feature type="non-terminal residue" evidence="13">
    <location>
        <position position="730"/>
    </location>
</feature>
<dbReference type="GO" id="GO:0005886">
    <property type="term" value="C:plasma membrane"/>
    <property type="evidence" value="ECO:0007669"/>
    <property type="project" value="TreeGrafter"/>
</dbReference>
<evidence type="ECO:0000256" key="5">
    <source>
        <dbReference type="ARBA" id="ARBA00022777"/>
    </source>
</evidence>
<dbReference type="RefSeq" id="WP_131311964.1">
    <property type="nucleotide sequence ID" value="NZ_SJFN01000069.1"/>
</dbReference>
<feature type="domain" description="Tyrosine-protein kinase G-rich" evidence="12">
    <location>
        <begin position="410"/>
        <end position="482"/>
    </location>
</feature>
<gene>
    <name evidence="13" type="ORF">EYW49_22530</name>
</gene>
<organism evidence="13 14">
    <name type="scientific">Siculibacillus lacustris</name>
    <dbReference type="NCBI Taxonomy" id="1549641"/>
    <lineage>
        <taxon>Bacteria</taxon>
        <taxon>Pseudomonadati</taxon>
        <taxon>Pseudomonadota</taxon>
        <taxon>Alphaproteobacteria</taxon>
        <taxon>Hyphomicrobiales</taxon>
        <taxon>Ancalomicrobiaceae</taxon>
        <taxon>Siculibacillus</taxon>
    </lineage>
</organism>
<evidence type="ECO:0000313" key="13">
    <source>
        <dbReference type="EMBL" id="TBW32160.1"/>
    </source>
</evidence>
<evidence type="ECO:0000256" key="7">
    <source>
        <dbReference type="ARBA" id="ARBA00023137"/>
    </source>
</evidence>
<dbReference type="Proteomes" id="UP000292781">
    <property type="component" value="Unassembled WGS sequence"/>
</dbReference>
<dbReference type="GO" id="GO:0004713">
    <property type="term" value="F:protein tyrosine kinase activity"/>
    <property type="evidence" value="ECO:0007669"/>
    <property type="project" value="TreeGrafter"/>
</dbReference>
<dbReference type="InterPro" id="IPR032807">
    <property type="entry name" value="GNVR"/>
</dbReference>
<keyword evidence="9" id="KW-0175">Coiled coil</keyword>
<dbReference type="CDD" id="cd05387">
    <property type="entry name" value="BY-kinase"/>
    <property type="match status" value="1"/>
</dbReference>
<evidence type="ECO:0000259" key="11">
    <source>
        <dbReference type="Pfam" id="PF13614"/>
    </source>
</evidence>
<keyword evidence="5" id="KW-0418">Kinase</keyword>